<dbReference type="AlphaFoldDB" id="C2KJC8"/>
<evidence type="ECO:0000313" key="1">
    <source>
        <dbReference type="EMBL" id="EEJ42665.1"/>
    </source>
</evidence>
<name>C2KJC8_LEUMC</name>
<comment type="caution">
    <text evidence="1">The sequence shown here is derived from an EMBL/GenBank/DDBJ whole genome shotgun (WGS) entry which is preliminary data.</text>
</comment>
<dbReference type="EMBL" id="ACKV01000035">
    <property type="protein sequence ID" value="EEJ42665.1"/>
    <property type="molecule type" value="Genomic_DNA"/>
</dbReference>
<protein>
    <submittedName>
        <fullName evidence="1">Uncharacterized protein</fullName>
    </submittedName>
</protein>
<dbReference type="Proteomes" id="UP000004283">
    <property type="component" value="Unassembled WGS sequence"/>
</dbReference>
<accession>C2KJC8</accession>
<proteinExistence type="predicted"/>
<gene>
    <name evidence="1" type="ORF">HMPREF0555_0744</name>
</gene>
<organism evidence="1 2">
    <name type="scientific">Leuconostoc mesenteroides subsp. cremoris ATCC 19254</name>
    <dbReference type="NCBI Taxonomy" id="586220"/>
    <lineage>
        <taxon>Bacteria</taxon>
        <taxon>Bacillati</taxon>
        <taxon>Bacillota</taxon>
        <taxon>Bacilli</taxon>
        <taxon>Lactobacillales</taxon>
        <taxon>Lactobacillaceae</taxon>
        <taxon>Leuconostoc</taxon>
    </lineage>
</organism>
<dbReference type="RefSeq" id="WP_002814920.1">
    <property type="nucleotide sequence ID" value="NZ_GG693383.1"/>
</dbReference>
<dbReference type="HOGENOM" id="CLU_2206783_0_0_9"/>
<reference evidence="1 2" key="1">
    <citation type="submission" date="2009-04" db="EMBL/GenBank/DDBJ databases">
        <authorList>
            <person name="Qin X."/>
            <person name="Bachman B."/>
            <person name="Battles P."/>
            <person name="Bell A."/>
            <person name="Bess C."/>
            <person name="Bickham C."/>
            <person name="Chaboub L."/>
            <person name="Chen D."/>
            <person name="Coyle M."/>
            <person name="Deiros D.R."/>
            <person name="Dinh H."/>
            <person name="Forbes L."/>
            <person name="Fowler G."/>
            <person name="Francisco L."/>
            <person name="Fu Q."/>
            <person name="Gubbala S."/>
            <person name="Hale W."/>
            <person name="Han Y."/>
            <person name="Hemphill L."/>
            <person name="Highlander S.K."/>
            <person name="Hirani K."/>
            <person name="Hogues M."/>
            <person name="Jackson L."/>
            <person name="Jakkamsetti A."/>
            <person name="Javaid M."/>
            <person name="Jiang H."/>
            <person name="Korchina V."/>
            <person name="Kovar C."/>
            <person name="Lara F."/>
            <person name="Lee S."/>
            <person name="Mata R."/>
            <person name="Mathew T."/>
            <person name="Moen C."/>
            <person name="Morales K."/>
            <person name="Munidasa M."/>
            <person name="Nazareth L."/>
            <person name="Ngo R."/>
            <person name="Nguyen L."/>
            <person name="Okwuonu G."/>
            <person name="Ongeri F."/>
            <person name="Patil S."/>
            <person name="Petrosino J."/>
            <person name="Pham C."/>
            <person name="Pham P."/>
            <person name="Pu L.-L."/>
            <person name="Puazo M."/>
            <person name="Raj R."/>
            <person name="Reid J."/>
            <person name="Rouhana J."/>
            <person name="Saada N."/>
            <person name="Shang Y."/>
            <person name="Simmons D."/>
            <person name="Thornton R."/>
            <person name="Warren J."/>
            <person name="Weissenberger G."/>
            <person name="Zhang J."/>
            <person name="Zhang L."/>
            <person name="Zhou C."/>
            <person name="Zhu D."/>
            <person name="Muzny D."/>
            <person name="Worley K."/>
            <person name="Gibbs R."/>
        </authorList>
    </citation>
    <scope>NUCLEOTIDE SEQUENCE [LARGE SCALE GENOMIC DNA]</scope>
    <source>
        <strain evidence="1 2">ATCC 19254</strain>
    </source>
</reference>
<evidence type="ECO:0000313" key="2">
    <source>
        <dbReference type="Proteomes" id="UP000004283"/>
    </source>
</evidence>
<sequence length="107" mass="12445">MTESVAYIRRTKGGTYISLTPISDKYGDKTDKTLPLYTAEQLHPMKWFVRSKEPEDEDEYYLFLSGSNLDDLEYFGFDYARAFDTKEEAEKWLNPLTEAVQLPVEGE</sequence>